<evidence type="ECO:0000256" key="14">
    <source>
        <dbReference type="NCBIfam" id="TIGR00228"/>
    </source>
</evidence>
<evidence type="ECO:0000256" key="7">
    <source>
        <dbReference type="ARBA" id="ARBA00022801"/>
    </source>
</evidence>
<dbReference type="STRING" id="246191.SAMN05660337_1560"/>
<feature type="active site" evidence="13">
    <location>
        <position position="72"/>
    </location>
</feature>
<evidence type="ECO:0000256" key="4">
    <source>
        <dbReference type="ARBA" id="ARBA00022723"/>
    </source>
</evidence>
<feature type="active site" evidence="13">
    <location>
        <position position="12"/>
    </location>
</feature>
<keyword evidence="16" id="KW-1185">Reference proteome</keyword>
<dbReference type="Gene3D" id="3.30.420.10">
    <property type="entry name" value="Ribonuclease H-like superfamily/Ribonuclease H"/>
    <property type="match status" value="1"/>
</dbReference>
<keyword evidence="5 13" id="KW-0255">Endonuclease</keyword>
<keyword evidence="4 13" id="KW-0479">Metal-binding</keyword>
<dbReference type="CDD" id="cd16962">
    <property type="entry name" value="RuvC"/>
    <property type="match status" value="1"/>
</dbReference>
<dbReference type="PROSITE" id="PS01321">
    <property type="entry name" value="RUVC"/>
    <property type="match status" value="1"/>
</dbReference>
<dbReference type="Proteomes" id="UP000199053">
    <property type="component" value="Unassembled WGS sequence"/>
</dbReference>
<dbReference type="AlphaFoldDB" id="A0A1G9FIP9"/>
<comment type="cofactor">
    <cofactor evidence="13">
        <name>Mg(2+)</name>
        <dbReference type="ChEBI" id="CHEBI:18420"/>
    </cofactor>
    <text evidence="13">Binds 2 Mg(2+) ion per subunit.</text>
</comment>
<evidence type="ECO:0000256" key="3">
    <source>
        <dbReference type="ARBA" id="ARBA00022722"/>
    </source>
</evidence>
<feature type="binding site" evidence="13">
    <location>
        <position position="72"/>
    </location>
    <ligand>
        <name>Mg(2+)</name>
        <dbReference type="ChEBI" id="CHEBI:18420"/>
        <label>2</label>
    </ligand>
</feature>
<comment type="function">
    <text evidence="13">The RuvA-RuvB-RuvC complex processes Holliday junction (HJ) DNA during genetic recombination and DNA repair. Endonuclease that resolves HJ intermediates. Cleaves cruciform DNA by making single-stranded nicks across the HJ at symmetrical positions within the homologous arms, yielding a 5'-phosphate and a 3'-hydroxyl group; requires a central core of homology in the junction. The consensus cleavage sequence is 5'-(A/T)TT(C/G)-3'. Cleavage occurs on the 3'-side of the TT dinucleotide at the point of strand exchange. HJ branch migration catalyzed by RuvA-RuvB allows RuvC to scan DNA until it finds its consensus sequence, where it cleaves and resolves the cruciform DNA.</text>
</comment>
<dbReference type="GO" id="GO:0003677">
    <property type="term" value="F:DNA binding"/>
    <property type="evidence" value="ECO:0007669"/>
    <property type="project" value="UniProtKB-KW"/>
</dbReference>
<evidence type="ECO:0000256" key="2">
    <source>
        <dbReference type="ARBA" id="ARBA00022490"/>
    </source>
</evidence>
<feature type="active site" evidence="13">
    <location>
        <position position="145"/>
    </location>
</feature>
<keyword evidence="8 13" id="KW-0460">Magnesium</keyword>
<dbReference type="PRINTS" id="PR00696">
    <property type="entry name" value="RSOLVASERUVC"/>
</dbReference>
<keyword evidence="2 13" id="KW-0963">Cytoplasm</keyword>
<dbReference type="OrthoDB" id="9805499at2"/>
<dbReference type="GO" id="GO:0008821">
    <property type="term" value="F:crossover junction DNA endonuclease activity"/>
    <property type="evidence" value="ECO:0007669"/>
    <property type="project" value="UniProtKB-UniRule"/>
</dbReference>
<dbReference type="InterPro" id="IPR012337">
    <property type="entry name" value="RNaseH-like_sf"/>
</dbReference>
<dbReference type="EC" id="3.1.21.10" evidence="13 14"/>
<name>A0A1G9FIP9_9BACT</name>
<dbReference type="FunFam" id="3.30.420.10:FF:000002">
    <property type="entry name" value="Crossover junction endodeoxyribonuclease RuvC"/>
    <property type="match status" value="1"/>
</dbReference>
<sequence length="168" mass="17766">MGNSGIVIIGIDPGTRVTGFGIVREVSGQVSLVEAGTIRTDTKKPMCARLGQIYVRLAELIASHKPDEAAIENVFVASNPSSAIKLGQARGVAMAACSVAGLVVSGYEPTKVKRNLVGAGRADKSQVAFMVERILGVKDTKWVNDTTDALAIAICHLNERRFARMAGK</sequence>
<gene>
    <name evidence="13" type="primary">ruvC</name>
    <name evidence="15" type="ORF">SAMN05660337_1560</name>
</gene>
<keyword evidence="7 13" id="KW-0378">Hydrolase</keyword>
<dbReference type="GO" id="GO:0048476">
    <property type="term" value="C:Holliday junction resolvase complex"/>
    <property type="evidence" value="ECO:0007669"/>
    <property type="project" value="UniProtKB-UniRule"/>
</dbReference>
<evidence type="ECO:0000256" key="1">
    <source>
        <dbReference type="ARBA" id="ARBA00009518"/>
    </source>
</evidence>
<evidence type="ECO:0000256" key="11">
    <source>
        <dbReference type="ARBA" id="ARBA00023204"/>
    </source>
</evidence>
<keyword evidence="6 13" id="KW-0227">DNA damage</keyword>
<dbReference type="GO" id="GO:0005737">
    <property type="term" value="C:cytoplasm"/>
    <property type="evidence" value="ECO:0007669"/>
    <property type="project" value="UniProtKB-SubCell"/>
</dbReference>
<keyword evidence="10 13" id="KW-0233">DNA recombination</keyword>
<evidence type="ECO:0000256" key="5">
    <source>
        <dbReference type="ARBA" id="ARBA00022759"/>
    </source>
</evidence>
<dbReference type="PANTHER" id="PTHR30194:SF3">
    <property type="entry name" value="CROSSOVER JUNCTION ENDODEOXYRIBONUCLEASE RUVC"/>
    <property type="match status" value="1"/>
</dbReference>
<comment type="subcellular location">
    <subcellularLocation>
        <location evidence="13">Cytoplasm</location>
    </subcellularLocation>
</comment>
<keyword evidence="3 13" id="KW-0540">Nuclease</keyword>
<feature type="binding site" evidence="13">
    <location>
        <position position="12"/>
    </location>
    <ligand>
        <name>Mg(2+)</name>
        <dbReference type="ChEBI" id="CHEBI:18420"/>
        <label>1</label>
    </ligand>
</feature>
<dbReference type="SUPFAM" id="SSF53098">
    <property type="entry name" value="Ribonuclease H-like"/>
    <property type="match status" value="1"/>
</dbReference>
<evidence type="ECO:0000256" key="8">
    <source>
        <dbReference type="ARBA" id="ARBA00022842"/>
    </source>
</evidence>
<dbReference type="GO" id="GO:0000287">
    <property type="term" value="F:magnesium ion binding"/>
    <property type="evidence" value="ECO:0007669"/>
    <property type="project" value="UniProtKB-UniRule"/>
</dbReference>
<dbReference type="HAMAP" id="MF_00034">
    <property type="entry name" value="RuvC"/>
    <property type="match status" value="1"/>
</dbReference>
<comment type="catalytic activity">
    <reaction evidence="12 13">
        <text>Endonucleolytic cleavage at a junction such as a reciprocal single-stranded crossover between two homologous DNA duplexes (Holliday junction).</text>
        <dbReference type="EC" id="3.1.21.10"/>
    </reaction>
</comment>
<protein>
    <recommendedName>
        <fullName evidence="13 14">Crossover junction endodeoxyribonuclease RuvC</fullName>
        <ecNumber evidence="13 14">3.1.21.10</ecNumber>
    </recommendedName>
    <alternativeName>
        <fullName evidence="13">Holliday junction nuclease RuvC</fullName>
    </alternativeName>
    <alternativeName>
        <fullName evidence="13">Holliday junction resolvase RuvC</fullName>
    </alternativeName>
</protein>
<evidence type="ECO:0000313" key="16">
    <source>
        <dbReference type="Proteomes" id="UP000199053"/>
    </source>
</evidence>
<dbReference type="RefSeq" id="WP_092159852.1">
    <property type="nucleotide sequence ID" value="NZ_FNGA01000002.1"/>
</dbReference>
<dbReference type="InterPro" id="IPR002176">
    <property type="entry name" value="X-over_junc_endoDNase_RuvC"/>
</dbReference>
<reference evidence="16" key="1">
    <citation type="submission" date="2016-10" db="EMBL/GenBank/DDBJ databases">
        <authorList>
            <person name="Varghese N."/>
            <person name="Submissions S."/>
        </authorList>
    </citation>
    <scope>NUCLEOTIDE SEQUENCE [LARGE SCALE GENOMIC DNA]</scope>
    <source>
        <strain evidence="16">DSM 16995</strain>
    </source>
</reference>
<dbReference type="InterPro" id="IPR036397">
    <property type="entry name" value="RNaseH_sf"/>
</dbReference>
<evidence type="ECO:0000256" key="10">
    <source>
        <dbReference type="ARBA" id="ARBA00023172"/>
    </source>
</evidence>
<evidence type="ECO:0000256" key="12">
    <source>
        <dbReference type="ARBA" id="ARBA00029354"/>
    </source>
</evidence>
<proteinExistence type="inferred from homology"/>
<dbReference type="GO" id="GO:0006281">
    <property type="term" value="P:DNA repair"/>
    <property type="evidence" value="ECO:0007669"/>
    <property type="project" value="UniProtKB-UniRule"/>
</dbReference>
<keyword evidence="11 13" id="KW-0234">DNA repair</keyword>
<dbReference type="Pfam" id="PF02075">
    <property type="entry name" value="RuvC"/>
    <property type="match status" value="1"/>
</dbReference>
<comment type="similarity">
    <text evidence="1 13">Belongs to the RuvC family.</text>
</comment>
<dbReference type="InterPro" id="IPR020563">
    <property type="entry name" value="X-over_junc_endoDNase_Mg_BS"/>
</dbReference>
<evidence type="ECO:0000256" key="9">
    <source>
        <dbReference type="ARBA" id="ARBA00023125"/>
    </source>
</evidence>
<dbReference type="NCBIfam" id="TIGR00228">
    <property type="entry name" value="ruvC"/>
    <property type="match status" value="1"/>
</dbReference>
<evidence type="ECO:0000256" key="13">
    <source>
        <dbReference type="HAMAP-Rule" id="MF_00034"/>
    </source>
</evidence>
<dbReference type="GO" id="GO:0006310">
    <property type="term" value="P:DNA recombination"/>
    <property type="evidence" value="ECO:0007669"/>
    <property type="project" value="UniProtKB-UniRule"/>
</dbReference>
<feature type="binding site" evidence="13">
    <location>
        <position position="145"/>
    </location>
    <ligand>
        <name>Mg(2+)</name>
        <dbReference type="ChEBI" id="CHEBI:18420"/>
        <label>1</label>
    </ligand>
</feature>
<evidence type="ECO:0000256" key="6">
    <source>
        <dbReference type="ARBA" id="ARBA00022763"/>
    </source>
</evidence>
<dbReference type="EMBL" id="FNGA01000002">
    <property type="protein sequence ID" value="SDK88288.1"/>
    <property type="molecule type" value="Genomic_DNA"/>
</dbReference>
<dbReference type="PANTHER" id="PTHR30194">
    <property type="entry name" value="CROSSOVER JUNCTION ENDODEOXYRIBONUCLEASE RUVC"/>
    <property type="match status" value="1"/>
</dbReference>
<evidence type="ECO:0000313" key="15">
    <source>
        <dbReference type="EMBL" id="SDK88288.1"/>
    </source>
</evidence>
<organism evidence="15 16">
    <name type="scientific">Maridesulfovibrio ferrireducens</name>
    <dbReference type="NCBI Taxonomy" id="246191"/>
    <lineage>
        <taxon>Bacteria</taxon>
        <taxon>Pseudomonadati</taxon>
        <taxon>Thermodesulfobacteriota</taxon>
        <taxon>Desulfovibrionia</taxon>
        <taxon>Desulfovibrionales</taxon>
        <taxon>Desulfovibrionaceae</taxon>
        <taxon>Maridesulfovibrio</taxon>
    </lineage>
</organism>
<keyword evidence="9 13" id="KW-0238">DNA-binding</keyword>
<comment type="subunit">
    <text evidence="13">Homodimer which binds Holliday junction (HJ) DNA. The HJ becomes 2-fold symmetrical on binding to RuvC with unstacked arms; it has a different conformation from HJ DNA in complex with RuvA. In the full resolvosome a probable DNA-RuvA(4)-RuvB(12)-RuvC(2) complex forms which resolves the HJ.</text>
</comment>
<accession>A0A1G9FIP9</accession>